<feature type="transmembrane region" description="Helical" evidence="6">
    <location>
        <begin position="12"/>
        <end position="33"/>
    </location>
</feature>
<evidence type="ECO:0000256" key="3">
    <source>
        <dbReference type="ARBA" id="ARBA00022692"/>
    </source>
</evidence>
<dbReference type="EMBL" id="JACJVO010000020">
    <property type="protein sequence ID" value="MBB6732503.1"/>
    <property type="molecule type" value="Genomic_DNA"/>
</dbReference>
<dbReference type="GO" id="GO:0005886">
    <property type="term" value="C:plasma membrane"/>
    <property type="evidence" value="ECO:0007669"/>
    <property type="project" value="TreeGrafter"/>
</dbReference>
<accession>A0A7X0VY20</accession>
<name>A0A7X0VY20_9BACL</name>
<dbReference type="GO" id="GO:0000271">
    <property type="term" value="P:polysaccharide biosynthetic process"/>
    <property type="evidence" value="ECO:0007669"/>
    <property type="project" value="InterPro"/>
</dbReference>
<keyword evidence="5 6" id="KW-0472">Membrane</keyword>
<dbReference type="InterPro" id="IPR007267">
    <property type="entry name" value="GtrA_DPMS_TM"/>
</dbReference>
<feature type="domain" description="GtrA/DPMS transmembrane" evidence="7">
    <location>
        <begin position="10"/>
        <end position="125"/>
    </location>
</feature>
<dbReference type="RefSeq" id="WP_185130163.1">
    <property type="nucleotide sequence ID" value="NZ_JACJVO010000020.1"/>
</dbReference>
<dbReference type="PANTHER" id="PTHR38459:SF1">
    <property type="entry name" value="PROPHAGE BACTOPRENOL-LINKED GLUCOSE TRANSLOCASE HOMOLOG"/>
    <property type="match status" value="1"/>
</dbReference>
<evidence type="ECO:0000256" key="2">
    <source>
        <dbReference type="ARBA" id="ARBA00009399"/>
    </source>
</evidence>
<keyword evidence="9" id="KW-1185">Reference proteome</keyword>
<comment type="caution">
    <text evidence="8">The sequence shown here is derived from an EMBL/GenBank/DDBJ whole genome shotgun (WGS) entry which is preliminary data.</text>
</comment>
<dbReference type="Proteomes" id="UP000564644">
    <property type="component" value="Unassembled WGS sequence"/>
</dbReference>
<comment type="similarity">
    <text evidence="2">Belongs to the GtrA family.</text>
</comment>
<feature type="transmembrane region" description="Helical" evidence="6">
    <location>
        <begin position="99"/>
        <end position="118"/>
    </location>
</feature>
<gene>
    <name evidence="8" type="ORF">H7C18_16400</name>
</gene>
<protein>
    <submittedName>
        <fullName evidence="8">GtrA family protein</fullName>
    </submittedName>
</protein>
<dbReference type="Pfam" id="PF04138">
    <property type="entry name" value="GtrA_DPMS_TM"/>
    <property type="match status" value="1"/>
</dbReference>
<keyword evidence="3 6" id="KW-0812">Transmembrane</keyword>
<evidence type="ECO:0000256" key="5">
    <source>
        <dbReference type="ARBA" id="ARBA00023136"/>
    </source>
</evidence>
<dbReference type="InterPro" id="IPR051401">
    <property type="entry name" value="GtrA_CellWall_Glycosyl"/>
</dbReference>
<organism evidence="8 9">
    <name type="scientific">Cohnella zeiphila</name>
    <dbReference type="NCBI Taxonomy" id="2761120"/>
    <lineage>
        <taxon>Bacteria</taxon>
        <taxon>Bacillati</taxon>
        <taxon>Bacillota</taxon>
        <taxon>Bacilli</taxon>
        <taxon>Bacillales</taxon>
        <taxon>Paenibacillaceae</taxon>
        <taxon>Cohnella</taxon>
    </lineage>
</organism>
<dbReference type="AlphaFoldDB" id="A0A7X0VY20"/>
<evidence type="ECO:0000259" key="7">
    <source>
        <dbReference type="Pfam" id="PF04138"/>
    </source>
</evidence>
<comment type="subcellular location">
    <subcellularLocation>
        <location evidence="1">Membrane</location>
        <topology evidence="1">Multi-pass membrane protein</topology>
    </subcellularLocation>
</comment>
<proteinExistence type="inferred from homology"/>
<feature type="transmembrane region" description="Helical" evidence="6">
    <location>
        <begin position="39"/>
        <end position="55"/>
    </location>
</feature>
<evidence type="ECO:0000313" key="8">
    <source>
        <dbReference type="EMBL" id="MBB6732503.1"/>
    </source>
</evidence>
<evidence type="ECO:0000256" key="6">
    <source>
        <dbReference type="SAM" id="Phobius"/>
    </source>
</evidence>
<evidence type="ECO:0000256" key="1">
    <source>
        <dbReference type="ARBA" id="ARBA00004141"/>
    </source>
</evidence>
<keyword evidence="4 6" id="KW-1133">Transmembrane helix</keyword>
<dbReference type="PANTHER" id="PTHR38459">
    <property type="entry name" value="PROPHAGE BACTOPRENOL-LINKED GLUCOSE TRANSLOCASE HOMOLOG"/>
    <property type="match status" value="1"/>
</dbReference>
<sequence>MRREWRKMAKFAFVGAMNTGVDFAVFAALVYGFGASTGWAQTVSYLCGFLNSYVWNRSWTFRTAGRIDVRELTRFGAVNALSFLLATAALLGLQKGLDWSPLAAKAASIVVSLAVNYVGSRLWVFRGETASAQE</sequence>
<reference evidence="8 9" key="1">
    <citation type="submission" date="2020-08" db="EMBL/GenBank/DDBJ databases">
        <title>Cohnella phylogeny.</title>
        <authorList>
            <person name="Dunlap C."/>
        </authorList>
    </citation>
    <scope>NUCLEOTIDE SEQUENCE [LARGE SCALE GENOMIC DNA]</scope>
    <source>
        <strain evidence="8 9">CBP 2801</strain>
    </source>
</reference>
<feature type="transmembrane region" description="Helical" evidence="6">
    <location>
        <begin position="75"/>
        <end position="93"/>
    </location>
</feature>
<evidence type="ECO:0000256" key="4">
    <source>
        <dbReference type="ARBA" id="ARBA00022989"/>
    </source>
</evidence>
<evidence type="ECO:0000313" key="9">
    <source>
        <dbReference type="Proteomes" id="UP000564644"/>
    </source>
</evidence>